<reference evidence="1 2" key="2">
    <citation type="journal article" date="2018" name="Nature">
        <title>Mutant phenotypes for thousands of bacterial genes of unknown function.</title>
        <authorList>
            <person name="Price M.N."/>
            <person name="Wetmore K.M."/>
            <person name="Waters R.J."/>
            <person name="Callaghan M."/>
            <person name="Ray J."/>
            <person name="Liu H."/>
            <person name="Kuehl J.V."/>
            <person name="Melnyk R.A."/>
            <person name="Lamson J.S."/>
            <person name="Suh Y."/>
            <person name="Carlson H.K."/>
            <person name="Esquivel Z."/>
            <person name="Sadeeshkumar H."/>
            <person name="Chakraborty R."/>
            <person name="Zane G.M."/>
            <person name="Rubin B.E."/>
            <person name="Wall J.D."/>
            <person name="Visel A."/>
            <person name="Bristow J."/>
            <person name="Blow M.J."/>
            <person name="Arkin A.P."/>
            <person name="Deutschbauer A.M."/>
        </authorList>
    </citation>
    <scope>NUCLEOTIDE SEQUENCE [LARGE SCALE GENOMIC DNA]</scope>
    <source>
        <strain evidence="1 2">FW300-N2C3</strain>
    </source>
</reference>
<proteinExistence type="predicted"/>
<name>A0A0N9W6M4_PSEFL</name>
<accession>A0A0N9W6M4</accession>
<evidence type="ECO:0000313" key="1">
    <source>
        <dbReference type="EMBL" id="ALI09218.1"/>
    </source>
</evidence>
<dbReference type="EMBL" id="CP012831">
    <property type="protein sequence ID" value="ALI09218.1"/>
    <property type="molecule type" value="Genomic_DNA"/>
</dbReference>
<protein>
    <submittedName>
        <fullName evidence="1">Uncharacterized protein</fullName>
    </submittedName>
</protein>
<dbReference type="Proteomes" id="UP000059425">
    <property type="component" value="Chromosome"/>
</dbReference>
<dbReference type="AlphaFoldDB" id="A0A0N9W6M4"/>
<reference evidence="2" key="1">
    <citation type="submission" date="2015-09" db="EMBL/GenBank/DDBJ databases">
        <title>Whole genome sequence of Pseudomonas fluorescens FW300-N2C3.</title>
        <authorList>
            <person name="Ray J."/>
            <person name="Melnyk R."/>
            <person name="Deutschbauer A."/>
        </authorList>
    </citation>
    <scope>NUCLEOTIDE SEQUENCE [LARGE SCALE GENOMIC DNA]</scope>
    <source>
        <strain evidence="2">FW300-N2C3</strain>
    </source>
</reference>
<organism evidence="1 2">
    <name type="scientific">Pseudomonas fluorescens</name>
    <dbReference type="NCBI Taxonomy" id="294"/>
    <lineage>
        <taxon>Bacteria</taxon>
        <taxon>Pseudomonadati</taxon>
        <taxon>Pseudomonadota</taxon>
        <taxon>Gammaproteobacteria</taxon>
        <taxon>Pseudomonadales</taxon>
        <taxon>Pseudomonadaceae</taxon>
        <taxon>Pseudomonas</taxon>
    </lineage>
</organism>
<sequence length="87" mass="8921">MPISVRFALEGQARGLCYLGRTSDRAGNLGALGAAIASKLAPTIWNAFTCGSELAREGGLKPNLPFGNVLKPIVGASLLAKAALKPT</sequence>
<gene>
    <name evidence="1" type="ORF">AO356_21145</name>
</gene>
<evidence type="ECO:0000313" key="2">
    <source>
        <dbReference type="Proteomes" id="UP000059425"/>
    </source>
</evidence>